<keyword evidence="2" id="KW-0472">Membrane</keyword>
<comment type="caution">
    <text evidence="3">The sequence shown here is derived from an EMBL/GenBank/DDBJ whole genome shotgun (WGS) entry which is preliminary data.</text>
</comment>
<keyword evidence="4" id="KW-1185">Reference proteome</keyword>
<feature type="region of interest" description="Disordered" evidence="1">
    <location>
        <begin position="61"/>
        <end position="94"/>
    </location>
</feature>
<accession>A0ABT8AX80</accession>
<reference evidence="4" key="1">
    <citation type="journal article" date="2019" name="Int. J. Syst. Evol. Microbiol.">
        <title>The Global Catalogue of Microorganisms (GCM) 10K type strain sequencing project: providing services to taxonomists for standard genome sequencing and annotation.</title>
        <authorList>
            <consortium name="The Broad Institute Genomics Platform"/>
            <consortium name="The Broad Institute Genome Sequencing Center for Infectious Disease"/>
            <person name="Wu L."/>
            <person name="Ma J."/>
        </authorList>
    </citation>
    <scope>NUCLEOTIDE SEQUENCE [LARGE SCALE GENOMIC DNA]</scope>
    <source>
        <strain evidence="4">CECT 7806</strain>
    </source>
</reference>
<evidence type="ECO:0000256" key="1">
    <source>
        <dbReference type="SAM" id="MobiDB-lite"/>
    </source>
</evidence>
<feature type="transmembrane region" description="Helical" evidence="2">
    <location>
        <begin position="12"/>
        <end position="30"/>
    </location>
</feature>
<name>A0ABT8AX80_9HYPH</name>
<gene>
    <name evidence="3" type="ORF">QWZ18_26620</name>
</gene>
<evidence type="ECO:0000313" key="4">
    <source>
        <dbReference type="Proteomes" id="UP001244297"/>
    </source>
</evidence>
<dbReference type="RefSeq" id="WP_238287815.1">
    <property type="nucleotide sequence ID" value="NZ_BPQS01000011.1"/>
</dbReference>
<evidence type="ECO:0000313" key="3">
    <source>
        <dbReference type="EMBL" id="MDN3574165.1"/>
    </source>
</evidence>
<dbReference type="Proteomes" id="UP001244297">
    <property type="component" value="Unassembled WGS sequence"/>
</dbReference>
<keyword evidence="2" id="KW-0812">Transmembrane</keyword>
<dbReference type="EMBL" id="JAUFPT010000094">
    <property type="protein sequence ID" value="MDN3574165.1"/>
    <property type="molecule type" value="Genomic_DNA"/>
</dbReference>
<evidence type="ECO:0000256" key="2">
    <source>
        <dbReference type="SAM" id="Phobius"/>
    </source>
</evidence>
<feature type="compositionally biased region" description="Gly residues" evidence="1">
    <location>
        <begin position="64"/>
        <end position="73"/>
    </location>
</feature>
<sequence length="94" mass="9214">MGVQRDRILDRLWLALSGGAALSIALHGGAQLGLRPWPGGGAALTAGATATGGLARPSRFVAGGRDGGAGGHGEATRMACANRPGRGNPAAPHP</sequence>
<keyword evidence="2" id="KW-1133">Transmembrane helix</keyword>
<protein>
    <submittedName>
        <fullName evidence="3">Uncharacterized protein</fullName>
    </submittedName>
</protein>
<organism evidence="3 4">
    <name type="scientific">Methylobacterium longum</name>
    <dbReference type="NCBI Taxonomy" id="767694"/>
    <lineage>
        <taxon>Bacteria</taxon>
        <taxon>Pseudomonadati</taxon>
        <taxon>Pseudomonadota</taxon>
        <taxon>Alphaproteobacteria</taxon>
        <taxon>Hyphomicrobiales</taxon>
        <taxon>Methylobacteriaceae</taxon>
        <taxon>Methylobacterium</taxon>
    </lineage>
</organism>
<proteinExistence type="predicted"/>